<dbReference type="InterPro" id="IPR050646">
    <property type="entry name" value="Cas1"/>
</dbReference>
<name>A0A519BQ85_9DELT</name>
<feature type="binding site" evidence="10">
    <location>
        <position position="225"/>
    </location>
    <ligand>
        <name>Mn(2+)</name>
        <dbReference type="ChEBI" id="CHEBI:29035"/>
    </ligand>
</feature>
<evidence type="ECO:0000256" key="3">
    <source>
        <dbReference type="ARBA" id="ARBA00022759"/>
    </source>
</evidence>
<dbReference type="GO" id="GO:0046872">
    <property type="term" value="F:metal ion binding"/>
    <property type="evidence" value="ECO:0007669"/>
    <property type="project" value="UniProtKB-UniRule"/>
</dbReference>
<accession>A0A519BQ85</accession>
<dbReference type="AlphaFoldDB" id="A0A519BQ85"/>
<evidence type="ECO:0000256" key="6">
    <source>
        <dbReference type="ARBA" id="ARBA00023118"/>
    </source>
</evidence>
<organism evidence="11 12">
    <name type="scientific">Candidatus Acididesulfobacter diazotrophicus</name>
    <dbReference type="NCBI Taxonomy" id="2597226"/>
    <lineage>
        <taxon>Bacteria</taxon>
        <taxon>Deltaproteobacteria</taxon>
        <taxon>Candidatus Acidulodesulfobacterales</taxon>
        <taxon>Candidatus Acididesulfobacter</taxon>
    </lineage>
</organism>
<dbReference type="EC" id="3.1.-.-" evidence="10"/>
<evidence type="ECO:0000313" key="11">
    <source>
        <dbReference type="EMBL" id="RZD19441.1"/>
    </source>
</evidence>
<proteinExistence type="inferred from homology"/>
<dbReference type="CDD" id="cd09634">
    <property type="entry name" value="Cas1_I-II-III"/>
    <property type="match status" value="1"/>
</dbReference>
<dbReference type="Gene3D" id="3.100.10.20">
    <property type="entry name" value="CRISPR-associated endonuclease Cas1, N-terminal domain"/>
    <property type="match status" value="1"/>
</dbReference>
<dbReference type="Gene3D" id="1.20.120.920">
    <property type="entry name" value="CRISPR-associated endonuclease Cas1, C-terminal domain"/>
    <property type="match status" value="1"/>
</dbReference>
<dbReference type="Proteomes" id="UP000319296">
    <property type="component" value="Unassembled WGS sequence"/>
</dbReference>
<evidence type="ECO:0000256" key="2">
    <source>
        <dbReference type="ARBA" id="ARBA00022723"/>
    </source>
</evidence>
<keyword evidence="4 10" id="KW-0378">Hydrolase</keyword>
<keyword evidence="3 10" id="KW-0255">Endonuclease</keyword>
<keyword evidence="2 10" id="KW-0479">Metal-binding</keyword>
<evidence type="ECO:0000256" key="1">
    <source>
        <dbReference type="ARBA" id="ARBA00022722"/>
    </source>
</evidence>
<dbReference type="Pfam" id="PF01867">
    <property type="entry name" value="Cas_Cas1"/>
    <property type="match status" value="1"/>
</dbReference>
<comment type="caution">
    <text evidence="11">The sequence shown here is derived from an EMBL/GenBank/DDBJ whole genome shotgun (WGS) entry which is preliminary data.</text>
</comment>
<dbReference type="InterPro" id="IPR042206">
    <property type="entry name" value="CRISPR-assoc_Cas1_C"/>
</dbReference>
<evidence type="ECO:0000256" key="4">
    <source>
        <dbReference type="ARBA" id="ARBA00022801"/>
    </source>
</evidence>
<keyword evidence="6 10" id="KW-0051">Antiviral defense</keyword>
<comment type="function">
    <text evidence="10">CRISPR (clustered regularly interspaced short palindromic repeat), is an adaptive immune system that provides protection against mobile genetic elements (viruses, transposable elements and conjugative plasmids). CRISPR clusters contain spacers, sequences complementary to antecedent mobile elements, and target invading nucleic acids. CRISPR clusters are transcribed and processed into CRISPR RNA (crRNA). Acts as a dsDNA endonuclease. Involved in the integration of spacer DNA into the CRISPR cassette.</text>
</comment>
<protein>
    <recommendedName>
        <fullName evidence="10">CRISPR-associated endonuclease Cas1</fullName>
        <ecNumber evidence="10">3.1.-.-</ecNumber>
    </recommendedName>
</protein>
<sequence>MSTIYIISDFGKLVKNGNVLQLKKENDVLKTIFPFKTEQIVVIGKIDLTGSALRLLMHYNINIIFLGSNGRFNGRINFREGKNIFLRKKQFMLLDDEKFALNISKYIVKAKLHNQYNFMQRIKRKTDYFNMIKKPLEKMQSIMQLVNDAENTNQLRGYEGIGAKHYFDAFKYAIMPEWAVFNCRSRMPPKDNVNAVLGFLYTLLLYKVDSAVEISGLDNYVGYFHALDYGRSSLTLDLMEEYRTPIVDTLTVSLFNLGILQKDDFQEVNFNPDNDDLPMPVEKIENKDAPDFQNCQNNDLDNVITNDVKGILLTKEGIKKVIGQFEKKLDTSIYFNNLGKNITYKELFLEQAQQFKRVVNGEESEYKPLMVR</sequence>
<comment type="subunit">
    <text evidence="9 10">Homodimer, forms a heterotetramer with a Cas2 homodimer.</text>
</comment>
<evidence type="ECO:0000256" key="10">
    <source>
        <dbReference type="HAMAP-Rule" id="MF_01470"/>
    </source>
</evidence>
<evidence type="ECO:0000256" key="8">
    <source>
        <dbReference type="ARBA" id="ARBA00023211"/>
    </source>
</evidence>
<feature type="binding site" evidence="10">
    <location>
        <position position="240"/>
    </location>
    <ligand>
        <name>Mn(2+)</name>
        <dbReference type="ChEBI" id="CHEBI:29035"/>
    </ligand>
</feature>
<dbReference type="GO" id="GO:0004519">
    <property type="term" value="F:endonuclease activity"/>
    <property type="evidence" value="ECO:0007669"/>
    <property type="project" value="UniProtKB-UniRule"/>
</dbReference>
<comment type="similarity">
    <text evidence="10">Belongs to the CRISPR-associated endonuclease Cas1 family.</text>
</comment>
<dbReference type="InterPro" id="IPR042211">
    <property type="entry name" value="CRISPR-assoc_Cas1_N"/>
</dbReference>
<feature type="binding site" evidence="10">
    <location>
        <position position="159"/>
    </location>
    <ligand>
        <name>Mn(2+)</name>
        <dbReference type="ChEBI" id="CHEBI:29035"/>
    </ligand>
</feature>
<gene>
    <name evidence="10 11" type="primary">cas1</name>
    <name evidence="11" type="ORF">EVG15_00735</name>
</gene>
<dbReference type="GO" id="GO:0003677">
    <property type="term" value="F:DNA binding"/>
    <property type="evidence" value="ECO:0007669"/>
    <property type="project" value="UniProtKB-KW"/>
</dbReference>
<evidence type="ECO:0000313" key="12">
    <source>
        <dbReference type="Proteomes" id="UP000319296"/>
    </source>
</evidence>
<comment type="cofactor">
    <cofactor evidence="10">
        <name>Mg(2+)</name>
        <dbReference type="ChEBI" id="CHEBI:18420"/>
    </cofactor>
    <cofactor evidence="10">
        <name>Mn(2+)</name>
        <dbReference type="ChEBI" id="CHEBI:29035"/>
    </cofactor>
</comment>
<keyword evidence="1 10" id="KW-0540">Nuclease</keyword>
<dbReference type="GO" id="GO:0051607">
    <property type="term" value="P:defense response to virus"/>
    <property type="evidence" value="ECO:0007669"/>
    <property type="project" value="UniProtKB-UniRule"/>
</dbReference>
<keyword evidence="7 10" id="KW-0238">DNA-binding</keyword>
<evidence type="ECO:0000256" key="7">
    <source>
        <dbReference type="ARBA" id="ARBA00023125"/>
    </source>
</evidence>
<dbReference type="PANTHER" id="PTHR34353">
    <property type="entry name" value="CRISPR-ASSOCIATED ENDONUCLEASE CAS1 1"/>
    <property type="match status" value="1"/>
</dbReference>
<dbReference type="PANTHER" id="PTHR34353:SF2">
    <property type="entry name" value="CRISPR-ASSOCIATED ENDONUCLEASE CAS1 1"/>
    <property type="match status" value="1"/>
</dbReference>
<dbReference type="HAMAP" id="MF_01470">
    <property type="entry name" value="Cas1"/>
    <property type="match status" value="1"/>
</dbReference>
<reference evidence="11 12" key="1">
    <citation type="journal article" date="2019" name="ISME J.">
        <title>Insights into ecological role of a new deltaproteobacterial order Candidatus Acidulodesulfobacterales by metagenomics and metatranscriptomics.</title>
        <authorList>
            <person name="Tan S."/>
            <person name="Liu J."/>
            <person name="Fang Y."/>
            <person name="Hedlund B.P."/>
            <person name="Lian Z.H."/>
            <person name="Huang L.Y."/>
            <person name="Li J.T."/>
            <person name="Huang L.N."/>
            <person name="Li W.J."/>
            <person name="Jiang H.C."/>
            <person name="Dong H.L."/>
            <person name="Shu W.S."/>
        </authorList>
    </citation>
    <scope>NUCLEOTIDE SEQUENCE [LARGE SCALE GENOMIC DNA]</scope>
    <source>
        <strain evidence="11">AP1</strain>
    </source>
</reference>
<evidence type="ECO:0000256" key="9">
    <source>
        <dbReference type="ARBA" id="ARBA00038592"/>
    </source>
</evidence>
<dbReference type="InterPro" id="IPR002729">
    <property type="entry name" value="CRISPR-assoc_Cas1"/>
</dbReference>
<dbReference type="GO" id="GO:0016787">
    <property type="term" value="F:hydrolase activity"/>
    <property type="evidence" value="ECO:0007669"/>
    <property type="project" value="UniProtKB-KW"/>
</dbReference>
<dbReference type="GO" id="GO:0043571">
    <property type="term" value="P:maintenance of CRISPR repeat elements"/>
    <property type="evidence" value="ECO:0007669"/>
    <property type="project" value="UniProtKB-UniRule"/>
</dbReference>
<keyword evidence="8 10" id="KW-0464">Manganese</keyword>
<evidence type="ECO:0000256" key="5">
    <source>
        <dbReference type="ARBA" id="ARBA00022842"/>
    </source>
</evidence>
<keyword evidence="5 10" id="KW-0460">Magnesium</keyword>
<dbReference type="EMBL" id="SGBB01000001">
    <property type="protein sequence ID" value="RZD19441.1"/>
    <property type="molecule type" value="Genomic_DNA"/>
</dbReference>
<dbReference type="NCBIfam" id="TIGR00287">
    <property type="entry name" value="cas1"/>
    <property type="match status" value="1"/>
</dbReference>